<name>A0A2Z7DG51_9LAMI</name>
<evidence type="ECO:0000313" key="2">
    <source>
        <dbReference type="EMBL" id="KZV58034.1"/>
    </source>
</evidence>
<evidence type="ECO:0000313" key="3">
    <source>
        <dbReference type="Proteomes" id="UP000250235"/>
    </source>
</evidence>
<keyword evidence="3" id="KW-1185">Reference proteome</keyword>
<organism evidence="2 3">
    <name type="scientific">Dorcoceras hygrometricum</name>
    <dbReference type="NCBI Taxonomy" id="472368"/>
    <lineage>
        <taxon>Eukaryota</taxon>
        <taxon>Viridiplantae</taxon>
        <taxon>Streptophyta</taxon>
        <taxon>Embryophyta</taxon>
        <taxon>Tracheophyta</taxon>
        <taxon>Spermatophyta</taxon>
        <taxon>Magnoliopsida</taxon>
        <taxon>eudicotyledons</taxon>
        <taxon>Gunneridae</taxon>
        <taxon>Pentapetalae</taxon>
        <taxon>asterids</taxon>
        <taxon>lamiids</taxon>
        <taxon>Lamiales</taxon>
        <taxon>Gesneriaceae</taxon>
        <taxon>Didymocarpoideae</taxon>
        <taxon>Trichosporeae</taxon>
        <taxon>Loxocarpinae</taxon>
        <taxon>Dorcoceras</taxon>
    </lineage>
</organism>
<sequence>MDVAKSESSTSGQRIQQQRVGTESDKSIAQRVGRKNYGDEGVKGFEQAGAS</sequence>
<accession>A0A2Z7DG51</accession>
<feature type="region of interest" description="Disordered" evidence="1">
    <location>
        <begin position="1"/>
        <end position="51"/>
    </location>
</feature>
<feature type="compositionally biased region" description="Polar residues" evidence="1">
    <location>
        <begin position="1"/>
        <end position="21"/>
    </location>
</feature>
<protein>
    <submittedName>
        <fullName evidence="2">Uncharacterized protein</fullName>
    </submittedName>
</protein>
<dbReference type="EMBL" id="KQ986932">
    <property type="protein sequence ID" value="KZV58034.1"/>
    <property type="molecule type" value="Genomic_DNA"/>
</dbReference>
<evidence type="ECO:0000256" key="1">
    <source>
        <dbReference type="SAM" id="MobiDB-lite"/>
    </source>
</evidence>
<proteinExistence type="predicted"/>
<dbReference type="Proteomes" id="UP000250235">
    <property type="component" value="Unassembled WGS sequence"/>
</dbReference>
<reference evidence="2 3" key="1">
    <citation type="journal article" date="2015" name="Proc. Natl. Acad. Sci. U.S.A.">
        <title>The resurrection genome of Boea hygrometrica: A blueprint for survival of dehydration.</title>
        <authorList>
            <person name="Xiao L."/>
            <person name="Yang G."/>
            <person name="Zhang L."/>
            <person name="Yang X."/>
            <person name="Zhao S."/>
            <person name="Ji Z."/>
            <person name="Zhou Q."/>
            <person name="Hu M."/>
            <person name="Wang Y."/>
            <person name="Chen M."/>
            <person name="Xu Y."/>
            <person name="Jin H."/>
            <person name="Xiao X."/>
            <person name="Hu G."/>
            <person name="Bao F."/>
            <person name="Hu Y."/>
            <person name="Wan P."/>
            <person name="Li L."/>
            <person name="Deng X."/>
            <person name="Kuang T."/>
            <person name="Xiang C."/>
            <person name="Zhu J.K."/>
            <person name="Oliver M.J."/>
            <person name="He Y."/>
        </authorList>
    </citation>
    <scope>NUCLEOTIDE SEQUENCE [LARGE SCALE GENOMIC DNA]</scope>
    <source>
        <strain evidence="3">cv. XS01</strain>
    </source>
</reference>
<dbReference type="AlphaFoldDB" id="A0A2Z7DG51"/>
<gene>
    <name evidence="2" type="ORF">F511_39304</name>
</gene>